<feature type="region of interest" description="Disordered" evidence="5">
    <location>
        <begin position="111"/>
        <end position="140"/>
    </location>
</feature>
<dbReference type="SUPFAM" id="SSF57667">
    <property type="entry name" value="beta-beta-alpha zinc fingers"/>
    <property type="match status" value="1"/>
</dbReference>
<keyword evidence="1" id="KW-0479">Metal-binding</keyword>
<comment type="caution">
    <text evidence="7">The sequence shown here is derived from an EMBL/GenBank/DDBJ whole genome shotgun (WGS) entry which is preliminary data.</text>
</comment>
<dbReference type="Pfam" id="PF00226">
    <property type="entry name" value="DnaJ"/>
    <property type="match status" value="1"/>
</dbReference>
<evidence type="ECO:0000313" key="7">
    <source>
        <dbReference type="EMBL" id="KAA0194124.1"/>
    </source>
</evidence>
<evidence type="ECO:0000256" key="5">
    <source>
        <dbReference type="SAM" id="MobiDB-lite"/>
    </source>
</evidence>
<dbReference type="PANTHER" id="PTHR44029:SF1">
    <property type="entry name" value="DNAJ HOMOLOG SUBFAMILY C MEMBER 21"/>
    <property type="match status" value="1"/>
</dbReference>
<organism evidence="7 8">
    <name type="scientific">Fasciolopsis buskii</name>
    <dbReference type="NCBI Taxonomy" id="27845"/>
    <lineage>
        <taxon>Eukaryota</taxon>
        <taxon>Metazoa</taxon>
        <taxon>Spiralia</taxon>
        <taxon>Lophotrochozoa</taxon>
        <taxon>Platyhelminthes</taxon>
        <taxon>Trematoda</taxon>
        <taxon>Digenea</taxon>
        <taxon>Plagiorchiida</taxon>
        <taxon>Echinostomata</taxon>
        <taxon>Echinostomatoidea</taxon>
        <taxon>Fasciolidae</taxon>
        <taxon>Fasciolopsis</taxon>
    </lineage>
</organism>
<dbReference type="Pfam" id="PF12171">
    <property type="entry name" value="zf-C2H2_jaz"/>
    <property type="match status" value="1"/>
</dbReference>
<dbReference type="SUPFAM" id="SSF46565">
    <property type="entry name" value="Chaperone J-domain"/>
    <property type="match status" value="1"/>
</dbReference>
<protein>
    <submittedName>
        <fullName evidence="7">DnaJ subfamily A member 5</fullName>
    </submittedName>
</protein>
<dbReference type="Pfam" id="PF12874">
    <property type="entry name" value="zf-met"/>
    <property type="match status" value="1"/>
</dbReference>
<keyword evidence="3" id="KW-0862">Zinc</keyword>
<dbReference type="OrthoDB" id="552049at2759"/>
<keyword evidence="8" id="KW-1185">Reference proteome</keyword>
<gene>
    <name evidence="7" type="ORF">FBUS_09203</name>
</gene>
<dbReference type="AlphaFoldDB" id="A0A8E0VHK0"/>
<keyword evidence="4" id="KW-0175">Coiled coil</keyword>
<evidence type="ECO:0000256" key="4">
    <source>
        <dbReference type="SAM" id="Coils"/>
    </source>
</evidence>
<dbReference type="Gene3D" id="1.10.287.110">
    <property type="entry name" value="DnaJ domain"/>
    <property type="match status" value="1"/>
</dbReference>
<feature type="coiled-coil region" evidence="4">
    <location>
        <begin position="168"/>
        <end position="205"/>
    </location>
</feature>
<sequence>MSLQWHPDKNASSLEDTTVIFQQIQEAYRVLSDPQERAWYDSHRAQILQSGGQKAQMGSTAAYEEERVDVFEFFTRSCFENFDDGKKGFYTVYRKVFDDITDEEQRARAFVVNCSSSESEDEEQSGRTRSSSHDYPTFGHSDSNYADVVAPFYQFWETFRTHKNYTWVETYDIRCADSRQERRAMEQENRRLRNAARRKRNEEVRQLVAFVKKRDRRVAAERVRIQQLNEESQIRTQKMAKEARQREAIRLTEAWNEELSFGGLTSQWAEEFEAELARMEAELDGVHDQAVNETSVNKDNVEEDTLSDVNELYCIACDKLFASVKAKINHEASKRHKKQSDLLRKILLEEEQNAKNESELVEKSSDIDQPFETQGNLDEPEGSPLREAAPEVKLSKRAKKAQRKRRKEEEKLVASTANLSLDDPVSPLGESTEVVDSTTLESSSEQKEAVIKPITVLTSPDVGTAKPLCKTCNTEFLSRNQLFAHLKQSGHAQLKHMSVSSVKASSKKGKKKR</sequence>
<dbReference type="PANTHER" id="PTHR44029">
    <property type="entry name" value="DNAJ HOMOLOG SUBFAMILY C MEMBER 21"/>
    <property type="match status" value="1"/>
</dbReference>
<evidence type="ECO:0000256" key="3">
    <source>
        <dbReference type="ARBA" id="ARBA00022833"/>
    </source>
</evidence>
<feature type="domain" description="J" evidence="6">
    <location>
        <begin position="1"/>
        <end position="44"/>
    </location>
</feature>
<dbReference type="Proteomes" id="UP000728185">
    <property type="component" value="Unassembled WGS sequence"/>
</dbReference>
<feature type="region of interest" description="Disordered" evidence="5">
    <location>
        <begin position="354"/>
        <end position="431"/>
    </location>
</feature>
<keyword evidence="2" id="KW-0863">Zinc-finger</keyword>
<evidence type="ECO:0000259" key="6">
    <source>
        <dbReference type="PROSITE" id="PS50076"/>
    </source>
</evidence>
<dbReference type="Gene3D" id="3.30.160.60">
    <property type="entry name" value="Classic Zinc Finger"/>
    <property type="match status" value="1"/>
</dbReference>
<dbReference type="PROSITE" id="PS00028">
    <property type="entry name" value="ZINC_FINGER_C2H2_1"/>
    <property type="match status" value="2"/>
</dbReference>
<dbReference type="InterPro" id="IPR054076">
    <property type="entry name" value="ZUO1-like_ZHD"/>
</dbReference>
<dbReference type="InterPro" id="IPR022755">
    <property type="entry name" value="Znf_C2H2_jaz"/>
</dbReference>
<name>A0A8E0VHK0_9TREM</name>
<dbReference type="CDD" id="cd06257">
    <property type="entry name" value="DnaJ"/>
    <property type="match status" value="1"/>
</dbReference>
<accession>A0A8E0VHK0</accession>
<dbReference type="PROSITE" id="PS50076">
    <property type="entry name" value="DNAJ_2"/>
    <property type="match status" value="1"/>
</dbReference>
<evidence type="ECO:0000256" key="2">
    <source>
        <dbReference type="ARBA" id="ARBA00022771"/>
    </source>
</evidence>
<proteinExistence type="predicted"/>
<dbReference type="InterPro" id="IPR036869">
    <property type="entry name" value="J_dom_sf"/>
</dbReference>
<evidence type="ECO:0000256" key="1">
    <source>
        <dbReference type="ARBA" id="ARBA00022723"/>
    </source>
</evidence>
<dbReference type="GO" id="GO:0005737">
    <property type="term" value="C:cytoplasm"/>
    <property type="evidence" value="ECO:0007669"/>
    <property type="project" value="TreeGrafter"/>
</dbReference>
<reference evidence="7" key="1">
    <citation type="submission" date="2019-05" db="EMBL/GenBank/DDBJ databases">
        <title>Annotation for the trematode Fasciolopsis buski.</title>
        <authorList>
            <person name="Choi Y.-J."/>
        </authorList>
    </citation>
    <scope>NUCLEOTIDE SEQUENCE</scope>
    <source>
        <strain evidence="7">HT</strain>
        <tissue evidence="7">Whole worm</tissue>
    </source>
</reference>
<feature type="compositionally biased region" description="Basic residues" evidence="5">
    <location>
        <begin position="395"/>
        <end position="406"/>
    </location>
</feature>
<dbReference type="InterPro" id="IPR051964">
    <property type="entry name" value="Chaperone_stress_response"/>
</dbReference>
<dbReference type="InterPro" id="IPR036236">
    <property type="entry name" value="Znf_C2H2_sf"/>
</dbReference>
<evidence type="ECO:0000313" key="8">
    <source>
        <dbReference type="Proteomes" id="UP000728185"/>
    </source>
</evidence>
<dbReference type="EMBL" id="LUCM01004598">
    <property type="protein sequence ID" value="KAA0194124.1"/>
    <property type="molecule type" value="Genomic_DNA"/>
</dbReference>
<dbReference type="InterPro" id="IPR001623">
    <property type="entry name" value="DnaJ_domain"/>
</dbReference>
<dbReference type="GO" id="GO:0008270">
    <property type="term" value="F:zinc ion binding"/>
    <property type="evidence" value="ECO:0007669"/>
    <property type="project" value="UniProtKB-KW"/>
</dbReference>
<feature type="region of interest" description="Disordered" evidence="5">
    <location>
        <begin position="490"/>
        <end position="513"/>
    </location>
</feature>
<feature type="compositionally biased region" description="Basic and acidic residues" evidence="5">
    <location>
        <begin position="354"/>
        <end position="366"/>
    </location>
</feature>
<dbReference type="InterPro" id="IPR013087">
    <property type="entry name" value="Znf_C2H2_type"/>
</dbReference>
<dbReference type="Pfam" id="PF21884">
    <property type="entry name" value="ZUO1-like_ZHD"/>
    <property type="match status" value="1"/>
</dbReference>